<evidence type="ECO:0000256" key="1">
    <source>
        <dbReference type="SAM" id="MobiDB-lite"/>
    </source>
</evidence>
<evidence type="ECO:0000313" key="3">
    <source>
        <dbReference type="Proteomes" id="UP000248688"/>
    </source>
</evidence>
<keyword evidence="3" id="KW-1185">Reference proteome</keyword>
<gene>
    <name evidence="2" type="ORF">DN752_16735</name>
</gene>
<feature type="region of interest" description="Disordered" evidence="1">
    <location>
        <begin position="164"/>
        <end position="195"/>
    </location>
</feature>
<organism evidence="2 3">
    <name type="scientific">Echinicola strongylocentroti</name>
    <dbReference type="NCBI Taxonomy" id="1795355"/>
    <lineage>
        <taxon>Bacteria</taxon>
        <taxon>Pseudomonadati</taxon>
        <taxon>Bacteroidota</taxon>
        <taxon>Cytophagia</taxon>
        <taxon>Cytophagales</taxon>
        <taxon>Cyclobacteriaceae</taxon>
        <taxon>Echinicola</taxon>
    </lineage>
</organism>
<dbReference type="KEGG" id="est:DN752_16735"/>
<dbReference type="Proteomes" id="UP000248688">
    <property type="component" value="Chromosome"/>
</dbReference>
<reference evidence="2 3" key="1">
    <citation type="submission" date="2018-06" db="EMBL/GenBank/DDBJ databases">
        <title>Echinicola strongylocentroti sp. nov., isolated from a sea urchin Strongylocentrotus intermedius.</title>
        <authorList>
            <person name="Bae S.S."/>
        </authorList>
    </citation>
    <scope>NUCLEOTIDE SEQUENCE [LARGE SCALE GENOMIC DNA]</scope>
    <source>
        <strain evidence="2 3">MEBiC08714</strain>
    </source>
</reference>
<feature type="compositionally biased region" description="Polar residues" evidence="1">
    <location>
        <begin position="186"/>
        <end position="195"/>
    </location>
</feature>
<sequence>MNLTRILSIVFLIAALAVGYKLYKGVDDVMQEETRIANIEARVIEKLQMLREAQQAYLATNGEYSGNWQDLKKFIEDGNIFIVQKTEETKLLDYGEEEVTIKYDTLGSVNVMDSLFNERKYPEFNINTLNVVPGSGGKTFEFFADKVERGASKTLIDVFEIRDPAPVNPERQQNNNEKALRVGSKTDASTSGNWE</sequence>
<protein>
    <submittedName>
        <fullName evidence="2">Uncharacterized protein</fullName>
    </submittedName>
</protein>
<evidence type="ECO:0000313" key="2">
    <source>
        <dbReference type="EMBL" id="AWW31639.1"/>
    </source>
</evidence>
<dbReference type="RefSeq" id="WP_112785014.1">
    <property type="nucleotide sequence ID" value="NZ_CP030041.1"/>
</dbReference>
<dbReference type="AlphaFoldDB" id="A0A2Z4ILP2"/>
<proteinExistence type="predicted"/>
<dbReference type="OrthoDB" id="1466422at2"/>
<name>A0A2Z4ILP2_9BACT</name>
<dbReference type="EMBL" id="CP030041">
    <property type="protein sequence ID" value="AWW31639.1"/>
    <property type="molecule type" value="Genomic_DNA"/>
</dbReference>
<accession>A0A2Z4ILP2</accession>